<feature type="region of interest" description="Disordered" evidence="1">
    <location>
        <begin position="240"/>
        <end position="260"/>
    </location>
</feature>
<gene>
    <name evidence="2" type="ORF">ATI61_101385</name>
</gene>
<organism evidence="2 3">
    <name type="scientific">Archangium gephyra</name>
    <dbReference type="NCBI Taxonomy" id="48"/>
    <lineage>
        <taxon>Bacteria</taxon>
        <taxon>Pseudomonadati</taxon>
        <taxon>Myxococcota</taxon>
        <taxon>Myxococcia</taxon>
        <taxon>Myxococcales</taxon>
        <taxon>Cystobacterineae</taxon>
        <taxon>Archangiaceae</taxon>
        <taxon>Archangium</taxon>
    </lineage>
</organism>
<keyword evidence="3" id="KW-1185">Reference proteome</keyword>
<comment type="caution">
    <text evidence="2">The sequence shown here is derived from an EMBL/GenBank/DDBJ whole genome shotgun (WGS) entry which is preliminary data.</text>
</comment>
<reference evidence="2 3" key="1">
    <citation type="submission" date="2018-08" db="EMBL/GenBank/DDBJ databases">
        <title>Genomic Encyclopedia of Archaeal and Bacterial Type Strains, Phase II (KMG-II): from individual species to whole genera.</title>
        <authorList>
            <person name="Goeker M."/>
        </authorList>
    </citation>
    <scope>NUCLEOTIDE SEQUENCE [LARGE SCALE GENOMIC DNA]</scope>
    <source>
        <strain evidence="2 3">DSM 2261</strain>
    </source>
</reference>
<evidence type="ECO:0000256" key="1">
    <source>
        <dbReference type="SAM" id="MobiDB-lite"/>
    </source>
</evidence>
<evidence type="ECO:0008006" key="4">
    <source>
        <dbReference type="Google" id="ProtNLM"/>
    </source>
</evidence>
<accession>A0ABX9KBH1</accession>
<sequence>MAIVHEANSWLPATTGLFEYVTRWSYAGGIMITAVLLALLCSSPDGASPALPPGALGAPPQADESPTAWACTVETLRAGRECIFEADVSASTDVQAQAAGNVRTLKDIGHTLCVQAAKPPSGVTADKNLVTQCERKFSDAAEDSCGLDGKTPIIDAKGRFAPAARACYRQLSQVLQDTAMMATVASACCQCAEKRGCPGTGERCYENVSRQEVGASALACLSSQCGEACSLVMPASRTTSGELRPVRQQARRSSQVSGSL</sequence>
<proteinExistence type="predicted"/>
<dbReference type="EMBL" id="QUMU01000001">
    <property type="protein sequence ID" value="REG37401.1"/>
    <property type="molecule type" value="Genomic_DNA"/>
</dbReference>
<evidence type="ECO:0000313" key="3">
    <source>
        <dbReference type="Proteomes" id="UP000256345"/>
    </source>
</evidence>
<protein>
    <recommendedName>
        <fullName evidence="4">Lipoprotein</fullName>
    </recommendedName>
</protein>
<feature type="compositionally biased region" description="Polar residues" evidence="1">
    <location>
        <begin position="251"/>
        <end position="260"/>
    </location>
</feature>
<name>A0ABX9KBH1_9BACT</name>
<dbReference type="Proteomes" id="UP000256345">
    <property type="component" value="Unassembled WGS sequence"/>
</dbReference>
<evidence type="ECO:0000313" key="2">
    <source>
        <dbReference type="EMBL" id="REG37401.1"/>
    </source>
</evidence>